<dbReference type="PANTHER" id="PTHR36156">
    <property type="entry name" value="SLR2101 PROTEIN"/>
    <property type="match status" value="1"/>
</dbReference>
<gene>
    <name evidence="1" type="ORF">QBC46DRAFT_401783</name>
</gene>
<dbReference type="InterPro" id="IPR014710">
    <property type="entry name" value="RmlC-like_jellyroll"/>
</dbReference>
<evidence type="ECO:0000313" key="1">
    <source>
        <dbReference type="EMBL" id="KAK3933572.1"/>
    </source>
</evidence>
<dbReference type="PANTHER" id="PTHR36156:SF3">
    <property type="entry name" value="CUPIN 2 CONSERVED BARREL DOMAIN-CONTAINING PROTEIN"/>
    <property type="match status" value="1"/>
</dbReference>
<dbReference type="SUPFAM" id="SSF51182">
    <property type="entry name" value="RmlC-like cupins"/>
    <property type="match status" value="1"/>
</dbReference>
<evidence type="ECO:0000313" key="2">
    <source>
        <dbReference type="Proteomes" id="UP001303473"/>
    </source>
</evidence>
<comment type="caution">
    <text evidence="1">The sequence shown here is derived from an EMBL/GenBank/DDBJ whole genome shotgun (WGS) entry which is preliminary data.</text>
</comment>
<sequence>MASSNDSAPPSNLREPYRYITENRDDGKAFFSQDLSPPLAVVNDLGGALMRLGYVTGRPPVDLNNNIDVKSYAASLSSPPPLVPPGGGPVVWYIDTPPDSASPMHRTVSLDLVIQLEGEIELTLSGGETRLLKPGDMTVQRSTAHMWRNPSLTKWTRMLGVMFECQPVVVDGKTLGAEFPHH</sequence>
<dbReference type="AlphaFoldDB" id="A0AAN6RXK3"/>
<dbReference type="InterPro" id="IPR011051">
    <property type="entry name" value="RmlC_Cupin_sf"/>
</dbReference>
<organism evidence="1 2">
    <name type="scientific">Diplogelasinospora grovesii</name>
    <dbReference type="NCBI Taxonomy" id="303347"/>
    <lineage>
        <taxon>Eukaryota</taxon>
        <taxon>Fungi</taxon>
        <taxon>Dikarya</taxon>
        <taxon>Ascomycota</taxon>
        <taxon>Pezizomycotina</taxon>
        <taxon>Sordariomycetes</taxon>
        <taxon>Sordariomycetidae</taxon>
        <taxon>Sordariales</taxon>
        <taxon>Diplogelasinosporaceae</taxon>
        <taxon>Diplogelasinospora</taxon>
    </lineage>
</organism>
<protein>
    <submittedName>
        <fullName evidence="1">Uncharacterized protein</fullName>
    </submittedName>
</protein>
<dbReference type="EMBL" id="MU854132">
    <property type="protein sequence ID" value="KAK3933572.1"/>
    <property type="molecule type" value="Genomic_DNA"/>
</dbReference>
<proteinExistence type="predicted"/>
<dbReference type="Gene3D" id="2.60.120.10">
    <property type="entry name" value="Jelly Rolls"/>
    <property type="match status" value="1"/>
</dbReference>
<accession>A0AAN6RXK3</accession>
<name>A0AAN6RXK3_9PEZI</name>
<dbReference type="CDD" id="cd02231">
    <property type="entry name" value="cupin_BLL6423-like"/>
    <property type="match status" value="1"/>
</dbReference>
<reference evidence="2" key="1">
    <citation type="journal article" date="2023" name="Mol. Phylogenet. Evol.">
        <title>Genome-scale phylogeny and comparative genomics of the fungal order Sordariales.</title>
        <authorList>
            <person name="Hensen N."/>
            <person name="Bonometti L."/>
            <person name="Westerberg I."/>
            <person name="Brannstrom I.O."/>
            <person name="Guillou S."/>
            <person name="Cros-Aarteil S."/>
            <person name="Calhoun S."/>
            <person name="Haridas S."/>
            <person name="Kuo A."/>
            <person name="Mondo S."/>
            <person name="Pangilinan J."/>
            <person name="Riley R."/>
            <person name="LaButti K."/>
            <person name="Andreopoulos B."/>
            <person name="Lipzen A."/>
            <person name="Chen C."/>
            <person name="Yan M."/>
            <person name="Daum C."/>
            <person name="Ng V."/>
            <person name="Clum A."/>
            <person name="Steindorff A."/>
            <person name="Ohm R.A."/>
            <person name="Martin F."/>
            <person name="Silar P."/>
            <person name="Natvig D.O."/>
            <person name="Lalanne C."/>
            <person name="Gautier V."/>
            <person name="Ament-Velasquez S.L."/>
            <person name="Kruys A."/>
            <person name="Hutchinson M.I."/>
            <person name="Powell A.J."/>
            <person name="Barry K."/>
            <person name="Miller A.N."/>
            <person name="Grigoriev I.V."/>
            <person name="Debuchy R."/>
            <person name="Gladieux P."/>
            <person name="Hiltunen Thoren M."/>
            <person name="Johannesson H."/>
        </authorList>
    </citation>
    <scope>NUCLEOTIDE SEQUENCE [LARGE SCALE GENOMIC DNA]</scope>
    <source>
        <strain evidence="2">CBS 340.73</strain>
    </source>
</reference>
<keyword evidence="2" id="KW-1185">Reference proteome</keyword>
<dbReference type="Proteomes" id="UP001303473">
    <property type="component" value="Unassembled WGS sequence"/>
</dbReference>
<dbReference type="InterPro" id="IPR047142">
    <property type="entry name" value="OryJ/VirC-like"/>
</dbReference>